<accession>R9PLA2</accession>
<dbReference type="Proteomes" id="UP000014071">
    <property type="component" value="Unassembled WGS sequence"/>
</dbReference>
<sequence length="74" mass="8439">MVTTSAKAPSMRTEVSYIGQIAVCRKRSSKERCVADEREEEATTYLRMTAANARSLVERELQVKEKDRDEGTDR</sequence>
<organism evidence="1 2">
    <name type="scientific">Pseudozyma hubeiensis (strain SY62)</name>
    <name type="common">Yeast</name>
    <dbReference type="NCBI Taxonomy" id="1305764"/>
    <lineage>
        <taxon>Eukaryota</taxon>
        <taxon>Fungi</taxon>
        <taxon>Dikarya</taxon>
        <taxon>Basidiomycota</taxon>
        <taxon>Ustilaginomycotina</taxon>
        <taxon>Ustilaginomycetes</taxon>
        <taxon>Ustilaginales</taxon>
        <taxon>Ustilaginaceae</taxon>
        <taxon>Pseudozyma</taxon>
    </lineage>
</organism>
<dbReference type="HOGENOM" id="CLU_2688873_0_0_1"/>
<name>R9PLA2_PSEHS</name>
<keyword evidence="2" id="KW-1185">Reference proteome</keyword>
<evidence type="ECO:0000313" key="2">
    <source>
        <dbReference type="Proteomes" id="UP000014071"/>
    </source>
</evidence>
<dbReference type="AlphaFoldDB" id="R9PLA2"/>
<evidence type="ECO:0000313" key="1">
    <source>
        <dbReference type="EMBL" id="GAC98850.1"/>
    </source>
</evidence>
<dbReference type="GeneID" id="24111716"/>
<reference evidence="2" key="1">
    <citation type="journal article" date="2013" name="Genome Announc.">
        <title>Draft genome sequence of the basidiomycetous yeast-like fungus Pseudozyma hubeiensis SY62, which produces an abundant amount of the biosurfactant mannosylerythritol lipids.</title>
        <authorList>
            <person name="Konishi M."/>
            <person name="Hatada Y."/>
            <person name="Horiuchi J."/>
        </authorList>
    </citation>
    <scope>NUCLEOTIDE SEQUENCE [LARGE SCALE GENOMIC DNA]</scope>
    <source>
        <strain evidence="2">SY62</strain>
    </source>
</reference>
<dbReference type="EMBL" id="DF238821">
    <property type="protein sequence ID" value="GAC98850.1"/>
    <property type="molecule type" value="Genomic_DNA"/>
</dbReference>
<gene>
    <name evidence="1" type="ORF">PHSY_006445</name>
</gene>
<proteinExistence type="predicted"/>
<protein>
    <submittedName>
        <fullName evidence="1">Uncharacterized protein</fullName>
    </submittedName>
</protein>
<dbReference type="RefSeq" id="XP_012192437.1">
    <property type="nucleotide sequence ID" value="XM_012337047.1"/>
</dbReference>